<comment type="caution">
    <text evidence="1">The sequence shown here is derived from an EMBL/GenBank/DDBJ whole genome shotgun (WGS) entry which is preliminary data.</text>
</comment>
<accession>A0AAV6TF86</accession>
<dbReference type="Proteomes" id="UP000827092">
    <property type="component" value="Unassembled WGS sequence"/>
</dbReference>
<sequence>MVIRASAAVGCDLNAVPRGQLYSLVVLFYLVVSSPRCNMQRGTGESRTVWPRVATFLFYFMANIPGAISNTGSFDGGGPLDGGKAFPETEKLRECERIPVILP</sequence>
<gene>
    <name evidence="1" type="ORF">JTE90_022594</name>
</gene>
<evidence type="ECO:0000313" key="1">
    <source>
        <dbReference type="EMBL" id="KAG8170487.1"/>
    </source>
</evidence>
<dbReference type="EMBL" id="JAFNEN010005372">
    <property type="protein sequence ID" value="KAG8170487.1"/>
    <property type="molecule type" value="Genomic_DNA"/>
</dbReference>
<evidence type="ECO:0000313" key="2">
    <source>
        <dbReference type="Proteomes" id="UP000827092"/>
    </source>
</evidence>
<protein>
    <submittedName>
        <fullName evidence="1">Uncharacterized protein</fullName>
    </submittedName>
</protein>
<dbReference type="AlphaFoldDB" id="A0AAV6TF86"/>
<proteinExistence type="predicted"/>
<reference evidence="1 2" key="1">
    <citation type="journal article" date="2022" name="Nat. Ecol. Evol.">
        <title>A masculinizing supergene underlies an exaggerated male reproductive morph in a spider.</title>
        <authorList>
            <person name="Hendrickx F."/>
            <person name="De Corte Z."/>
            <person name="Sonet G."/>
            <person name="Van Belleghem S.M."/>
            <person name="Kostlbacher S."/>
            <person name="Vangestel C."/>
        </authorList>
    </citation>
    <scope>NUCLEOTIDE SEQUENCE [LARGE SCALE GENOMIC DNA]</scope>
    <source>
        <strain evidence="1">W744_W776</strain>
    </source>
</reference>
<organism evidence="1 2">
    <name type="scientific">Oedothorax gibbosus</name>
    <dbReference type="NCBI Taxonomy" id="931172"/>
    <lineage>
        <taxon>Eukaryota</taxon>
        <taxon>Metazoa</taxon>
        <taxon>Ecdysozoa</taxon>
        <taxon>Arthropoda</taxon>
        <taxon>Chelicerata</taxon>
        <taxon>Arachnida</taxon>
        <taxon>Araneae</taxon>
        <taxon>Araneomorphae</taxon>
        <taxon>Entelegynae</taxon>
        <taxon>Araneoidea</taxon>
        <taxon>Linyphiidae</taxon>
        <taxon>Erigoninae</taxon>
        <taxon>Oedothorax</taxon>
    </lineage>
</organism>
<keyword evidence="2" id="KW-1185">Reference proteome</keyword>
<name>A0AAV6TF86_9ARAC</name>